<dbReference type="GO" id="GO:0018580">
    <property type="term" value="F:nitronate monooxygenase activity"/>
    <property type="evidence" value="ECO:0007669"/>
    <property type="project" value="InterPro"/>
</dbReference>
<dbReference type="InterPro" id="IPR004136">
    <property type="entry name" value="NMO"/>
</dbReference>
<dbReference type="Gene3D" id="3.20.20.70">
    <property type="entry name" value="Aldolase class I"/>
    <property type="match status" value="1"/>
</dbReference>
<dbReference type="Proteomes" id="UP001303473">
    <property type="component" value="Unassembled WGS sequence"/>
</dbReference>
<dbReference type="CDD" id="cd04730">
    <property type="entry name" value="NPD_like"/>
    <property type="match status" value="1"/>
</dbReference>
<evidence type="ECO:0000313" key="5">
    <source>
        <dbReference type="Proteomes" id="UP001303473"/>
    </source>
</evidence>
<dbReference type="SUPFAM" id="SSF51412">
    <property type="entry name" value="Inosine monophosphate dehydrogenase (IMPDH)"/>
    <property type="match status" value="1"/>
</dbReference>
<dbReference type="EMBL" id="MU853842">
    <property type="protein sequence ID" value="KAK3937892.1"/>
    <property type="molecule type" value="Genomic_DNA"/>
</dbReference>
<dbReference type="PANTHER" id="PTHR32332:SF34">
    <property type="entry name" value="2-NITROPROPANE DIOXYGENASE FAMILY, PUTATIVE-RELATED"/>
    <property type="match status" value="1"/>
</dbReference>
<dbReference type="InterPro" id="IPR013785">
    <property type="entry name" value="Aldolase_TIM"/>
</dbReference>
<comment type="caution">
    <text evidence="4">The sequence shown here is derived from an EMBL/GenBank/DDBJ whole genome shotgun (WGS) entry which is preliminary data.</text>
</comment>
<proteinExistence type="predicted"/>
<keyword evidence="2" id="KW-0288">FMN</keyword>
<keyword evidence="4" id="KW-0223">Dioxygenase</keyword>
<keyword evidence="5" id="KW-1185">Reference proteome</keyword>
<dbReference type="PANTHER" id="PTHR32332">
    <property type="entry name" value="2-NITROPROPANE DIOXYGENASE"/>
    <property type="match status" value="1"/>
</dbReference>
<dbReference type="AlphaFoldDB" id="A0AAN6S1P6"/>
<evidence type="ECO:0000256" key="1">
    <source>
        <dbReference type="ARBA" id="ARBA00022630"/>
    </source>
</evidence>
<evidence type="ECO:0000256" key="3">
    <source>
        <dbReference type="ARBA" id="ARBA00023002"/>
    </source>
</evidence>
<name>A0AAN6S1P6_9PEZI</name>
<dbReference type="Pfam" id="PF03060">
    <property type="entry name" value="NMO"/>
    <property type="match status" value="1"/>
</dbReference>
<reference evidence="5" key="1">
    <citation type="journal article" date="2023" name="Mol. Phylogenet. Evol.">
        <title>Genome-scale phylogeny and comparative genomics of the fungal order Sordariales.</title>
        <authorList>
            <person name="Hensen N."/>
            <person name="Bonometti L."/>
            <person name="Westerberg I."/>
            <person name="Brannstrom I.O."/>
            <person name="Guillou S."/>
            <person name="Cros-Aarteil S."/>
            <person name="Calhoun S."/>
            <person name="Haridas S."/>
            <person name="Kuo A."/>
            <person name="Mondo S."/>
            <person name="Pangilinan J."/>
            <person name="Riley R."/>
            <person name="LaButti K."/>
            <person name="Andreopoulos B."/>
            <person name="Lipzen A."/>
            <person name="Chen C."/>
            <person name="Yan M."/>
            <person name="Daum C."/>
            <person name="Ng V."/>
            <person name="Clum A."/>
            <person name="Steindorff A."/>
            <person name="Ohm R.A."/>
            <person name="Martin F."/>
            <person name="Silar P."/>
            <person name="Natvig D.O."/>
            <person name="Lalanne C."/>
            <person name="Gautier V."/>
            <person name="Ament-Velasquez S.L."/>
            <person name="Kruys A."/>
            <person name="Hutchinson M.I."/>
            <person name="Powell A.J."/>
            <person name="Barry K."/>
            <person name="Miller A.N."/>
            <person name="Grigoriev I.V."/>
            <person name="Debuchy R."/>
            <person name="Gladieux P."/>
            <person name="Hiltunen Thoren M."/>
            <person name="Johannesson H."/>
        </authorList>
    </citation>
    <scope>NUCLEOTIDE SEQUENCE [LARGE SCALE GENOMIC DNA]</scope>
    <source>
        <strain evidence="5">CBS 340.73</strain>
    </source>
</reference>
<evidence type="ECO:0000256" key="2">
    <source>
        <dbReference type="ARBA" id="ARBA00022643"/>
    </source>
</evidence>
<protein>
    <submittedName>
        <fullName evidence="4">FMN-dependent 2-nitropropane dioxygenase</fullName>
    </submittedName>
</protein>
<accession>A0AAN6S1P6</accession>
<sequence>MHLPDRLAKVQDSIRHMASSPKEKVTVRPKLSAWFPNTESPVIISAPMLGVSNGTLAANVSKAGGFGMVPGGFDFSPSSTQLTTLGKELAVARQLLDLADRPLTPIPVGVGFILCHPSISQFEKTALPLLQEHSPQAVWLFAPPPPPNSPNPDAATHPAYSIPQGVVKDIIEMLHRSGFVVMFQVGTVAAARQAVNDGADIIVAQGVDAGGHQYASGSGVISLVPEIETMLETEFAERAGEVVVVAAGGIVDGRGVAAALALGAEGAVMGTRFIPSPESSMPEFKKQMIINTNDGGVNTAKSTFHDEIQGTTFWPTFYDGRAIITDSYRDHSTGLSLEENRQKFKEAQEKGETGRVVTWAGTGVGLVKDSKPAGDIVREAREISKQRIKALQQSIV</sequence>
<gene>
    <name evidence="4" type="ORF">QBC46DRAFT_391373</name>
</gene>
<organism evidence="4 5">
    <name type="scientific">Diplogelasinospora grovesii</name>
    <dbReference type="NCBI Taxonomy" id="303347"/>
    <lineage>
        <taxon>Eukaryota</taxon>
        <taxon>Fungi</taxon>
        <taxon>Dikarya</taxon>
        <taxon>Ascomycota</taxon>
        <taxon>Pezizomycotina</taxon>
        <taxon>Sordariomycetes</taxon>
        <taxon>Sordariomycetidae</taxon>
        <taxon>Sordariales</taxon>
        <taxon>Diplogelasinosporaceae</taxon>
        <taxon>Diplogelasinospora</taxon>
    </lineage>
</organism>
<keyword evidence="3" id="KW-0560">Oxidoreductase</keyword>
<keyword evidence="1" id="KW-0285">Flavoprotein</keyword>
<dbReference type="GO" id="GO:0051213">
    <property type="term" value="F:dioxygenase activity"/>
    <property type="evidence" value="ECO:0007669"/>
    <property type="project" value="UniProtKB-KW"/>
</dbReference>
<evidence type="ECO:0000313" key="4">
    <source>
        <dbReference type="EMBL" id="KAK3937892.1"/>
    </source>
</evidence>